<dbReference type="GO" id="GO:0016042">
    <property type="term" value="P:lipid catabolic process"/>
    <property type="evidence" value="ECO:0007669"/>
    <property type="project" value="UniProtKB-KW"/>
</dbReference>
<dbReference type="PANTHER" id="PTHR10336">
    <property type="entry name" value="PHOSPHOINOSITIDE-SPECIFIC PHOSPHOLIPASE C FAMILY PROTEIN"/>
    <property type="match status" value="1"/>
</dbReference>
<dbReference type="Gene3D" id="3.20.20.190">
    <property type="entry name" value="Phosphatidylinositol (PI) phosphodiesterase"/>
    <property type="match status" value="1"/>
</dbReference>
<feature type="compositionally biased region" description="Polar residues" evidence="5">
    <location>
        <begin position="1266"/>
        <end position="1285"/>
    </location>
</feature>
<evidence type="ECO:0000256" key="5">
    <source>
        <dbReference type="SAM" id="MobiDB-lite"/>
    </source>
</evidence>
<keyword evidence="4" id="KW-0378">Hydrolase</keyword>
<proteinExistence type="predicted"/>
<dbReference type="Pfam" id="PF00387">
    <property type="entry name" value="PI-PLC-Y"/>
    <property type="match status" value="1"/>
</dbReference>
<evidence type="ECO:0000313" key="9">
    <source>
        <dbReference type="Proteomes" id="UP000311919"/>
    </source>
</evidence>
<dbReference type="STRING" id="6182.A0A4Z2DSF6"/>
<dbReference type="EC" id="3.1.4.11" evidence="4"/>
<dbReference type="GO" id="GO:0005737">
    <property type="term" value="C:cytoplasm"/>
    <property type="evidence" value="ECO:0007669"/>
    <property type="project" value="UniProtKB-SubCell"/>
</dbReference>
<dbReference type="Gene3D" id="2.60.40.150">
    <property type="entry name" value="C2 domain"/>
    <property type="match status" value="1"/>
</dbReference>
<dbReference type="GO" id="GO:0046488">
    <property type="term" value="P:phosphatidylinositol metabolic process"/>
    <property type="evidence" value="ECO:0007669"/>
    <property type="project" value="TreeGrafter"/>
</dbReference>
<protein>
    <recommendedName>
        <fullName evidence="4">Phosphoinositide phospholipase C</fullName>
        <ecNumber evidence="4">3.1.4.11</ecNumber>
    </recommendedName>
</protein>
<evidence type="ECO:0000313" key="8">
    <source>
        <dbReference type="EMBL" id="TNN19476.1"/>
    </source>
</evidence>
<feature type="region of interest" description="Disordered" evidence="5">
    <location>
        <begin position="1367"/>
        <end position="1396"/>
    </location>
</feature>
<evidence type="ECO:0000259" key="6">
    <source>
        <dbReference type="PROSITE" id="PS50004"/>
    </source>
</evidence>
<evidence type="ECO:0000256" key="1">
    <source>
        <dbReference type="ARBA" id="ARBA00004496"/>
    </source>
</evidence>
<feature type="region of interest" description="Disordered" evidence="5">
    <location>
        <begin position="1475"/>
        <end position="1496"/>
    </location>
</feature>
<dbReference type="GO" id="GO:0007214">
    <property type="term" value="P:gamma-aminobutyric acid signaling pathway"/>
    <property type="evidence" value="ECO:0007669"/>
    <property type="project" value="TreeGrafter"/>
</dbReference>
<reference evidence="8 9" key="1">
    <citation type="submission" date="2019-03" db="EMBL/GenBank/DDBJ databases">
        <title>An improved genome assembly of the fluke Schistosoma japonicum.</title>
        <authorList>
            <person name="Hu W."/>
            <person name="Luo F."/>
            <person name="Yin M."/>
            <person name="Mo X."/>
            <person name="Sun C."/>
            <person name="Wu Q."/>
            <person name="Zhu B."/>
            <person name="Xiang M."/>
            <person name="Wang J."/>
            <person name="Wang Y."/>
            <person name="Zhang T."/>
            <person name="Xu B."/>
            <person name="Zheng H."/>
            <person name="Feng Z."/>
        </authorList>
    </citation>
    <scope>NUCLEOTIDE SEQUENCE [LARGE SCALE GENOMIC DNA]</scope>
    <source>
        <strain evidence="8">HuSjv2</strain>
        <tissue evidence="8">Worms</tissue>
    </source>
</reference>
<evidence type="ECO:0000259" key="7">
    <source>
        <dbReference type="PROSITE" id="PS50008"/>
    </source>
</evidence>
<dbReference type="PROSITE" id="PS50008">
    <property type="entry name" value="PIPLC_Y_DOMAIN"/>
    <property type="match status" value="1"/>
</dbReference>
<dbReference type="GO" id="GO:0004435">
    <property type="term" value="F:phosphatidylinositol-4,5-bisphosphate phospholipase C activity"/>
    <property type="evidence" value="ECO:0007669"/>
    <property type="project" value="UniProtKB-EC"/>
</dbReference>
<organism evidence="8 9">
    <name type="scientific">Schistosoma japonicum</name>
    <name type="common">Blood fluke</name>
    <dbReference type="NCBI Taxonomy" id="6182"/>
    <lineage>
        <taxon>Eukaryota</taxon>
        <taxon>Metazoa</taxon>
        <taxon>Spiralia</taxon>
        <taxon>Lophotrochozoa</taxon>
        <taxon>Platyhelminthes</taxon>
        <taxon>Trematoda</taxon>
        <taxon>Digenea</taxon>
        <taxon>Strigeidida</taxon>
        <taxon>Schistosomatoidea</taxon>
        <taxon>Schistosomatidae</taxon>
        <taxon>Schistosoma</taxon>
    </lineage>
</organism>
<dbReference type="FunFam" id="1.10.238.10:FF:000005">
    <property type="entry name" value="Phosphoinositide phospholipase C"/>
    <property type="match status" value="1"/>
</dbReference>
<dbReference type="CDD" id="cd16206">
    <property type="entry name" value="EFh_PRIP"/>
    <property type="match status" value="1"/>
</dbReference>
<dbReference type="CDD" id="cd00275">
    <property type="entry name" value="C2_PLC_like"/>
    <property type="match status" value="1"/>
</dbReference>
<keyword evidence="4" id="KW-0443">Lipid metabolism</keyword>
<keyword evidence="4" id="KW-0442">Lipid degradation</keyword>
<feature type="compositionally biased region" description="Low complexity" evidence="5">
    <location>
        <begin position="725"/>
        <end position="734"/>
    </location>
</feature>
<evidence type="ECO:0000256" key="2">
    <source>
        <dbReference type="ARBA" id="ARBA00022490"/>
    </source>
</evidence>
<dbReference type="Pfam" id="PF00388">
    <property type="entry name" value="PI-PLC-X"/>
    <property type="match status" value="1"/>
</dbReference>
<dbReference type="SUPFAM" id="SSF47473">
    <property type="entry name" value="EF-hand"/>
    <property type="match status" value="1"/>
</dbReference>
<dbReference type="InterPro" id="IPR015359">
    <property type="entry name" value="PLC_EF-hand-like"/>
</dbReference>
<name>A0A4Z2DSF6_SCHJA</name>
<dbReference type="PRINTS" id="PR00390">
    <property type="entry name" value="PHPHLIPASEC"/>
</dbReference>
<gene>
    <name evidence="8" type="ORF">EWB00_008937</name>
</gene>
<evidence type="ECO:0000256" key="3">
    <source>
        <dbReference type="ARBA" id="ARBA00023224"/>
    </source>
</evidence>
<dbReference type="Gene3D" id="1.10.238.10">
    <property type="entry name" value="EF-hand"/>
    <property type="match status" value="1"/>
</dbReference>
<feature type="region of interest" description="Disordered" evidence="5">
    <location>
        <begin position="1"/>
        <end position="61"/>
    </location>
</feature>
<keyword evidence="2" id="KW-0963">Cytoplasm</keyword>
<dbReference type="EMBL" id="SKCS01000050">
    <property type="protein sequence ID" value="TNN19476.1"/>
    <property type="molecule type" value="Genomic_DNA"/>
</dbReference>
<comment type="catalytic activity">
    <reaction evidence="4">
        <text>a 1,2-diacyl-sn-glycero-3-phospho-(1D-myo-inositol-4,5-bisphosphate) + H2O = 1D-myo-inositol 1,4,5-trisphosphate + a 1,2-diacyl-sn-glycerol + H(+)</text>
        <dbReference type="Rhea" id="RHEA:33179"/>
        <dbReference type="ChEBI" id="CHEBI:15377"/>
        <dbReference type="ChEBI" id="CHEBI:15378"/>
        <dbReference type="ChEBI" id="CHEBI:17815"/>
        <dbReference type="ChEBI" id="CHEBI:58456"/>
        <dbReference type="ChEBI" id="CHEBI:203600"/>
        <dbReference type="EC" id="3.1.4.11"/>
    </reaction>
</comment>
<dbReference type="InterPro" id="IPR001192">
    <property type="entry name" value="PI-PLC_fam"/>
</dbReference>
<sequence length="1669" mass="186022">MDNHENNFGSLTEEATHSKDNSYNHQVEGNTSTDLPTCLSKRSDLPPIQKNERRFSSHSEKKSVTFSFTGNEQSNHILNASDCFNYMRKGSEMIKLHTSGRQYKRLFYLNEQMNCIKWSSTNKRQSNAQIDIEEIHEVQLGCSSRTTHSLGRRRPLSLTPTLTHNFLSSSATGSLIQSASKLYSSNNNSNSLTIGSMSPQIHSSTSLNSTVLNLSSSAFTICYGPDFTVLEILASGPEEANIWVTGLKCLMAGAQDPQVLEDRQKPRDRWLQVMFHEADSTNQGYLSEFEVIRLIRSINPSLSSTHLRHKLKEMESKVRSHKTGISKDDFVNFFKKVATRQEIYYILVRYSSGSEHLSAEDLKNFFESEQGRTGLTRDQCKAIINRYEPSVENRQYNLMGIDGFTLLLLSEECDIFNPVHLQVCQDMSQPITHYYIASSHKTFLLEDQLTGPCSIEGYQRALLSGCRYIELEVYDGHDGHPVVRRANSRPPGIPIQVVLNTIRDFAFIRSEYPVIVSIDCYASQTQQSVLVTFLRCCLGNRLLLPNSEFTFNLSESQLEIEEQVEKTRLLNQNVSSNKANRKNSLTTVDLKNESTVYTSNGSFVRWPSPRDLIGRILLKGKRLPKGTTTTTSTTNTLGSESERWMNGGLPNLRRVFNSLYTSHQQTPIIRELSDMFFFDITNYDQVANNSDLLRPSISLGIKHTTSSFQAPRGIKSGVKLDHSHNNSTHNSSGSPLVIVGGAHTETNHPAMTIRNFHYQSRAKLNLGENTDSKDKRNKNTAISYGSDYSNNTASSNISGKQSNQENFHLHPYYLIIMSESEASRAIGTGAGDLVQLTRNSLVQICPSPSRADSSNLNPLDIWAWGGQIVSLNYQTAGLVMDLATGFFARNGACGYVLKPSLYRQFSSFFTPYKSNLLNITERPPETTPQVLRLKIVSAQQLPKPRGSVSKGDTIEPYVVVEIHGIPVDCAEQRTVTAPAGSASGYNAIFEDTFEFCVQLGSLALVRFVVLDDHAIGDDFIGQNTVPFDCLLTGFRHVRLRSDTGEPIPLATLFVHITITTRTDNSHGETNTGLLHRWRSRNRQQLQLKKVGVSTFDEIFKTTATTLRQVCELRTTVLTNFDNFRRLCGETSTPLSMNQCIRALSTRIATSFGSPDLWPVRMRIRPEDEMPHLELQSFFTGSGLSVYPSLSTLGDAVSHQSTLGSSSITRNSSLRFSPAPGLHRSPSLILSPRLFLNRRSKNSSKSIDEDTASNLSIDVMGCHGNGRSTSSMHEHSPTVSTNSMTRRPSIHSSSSSISSFSIGRLDKLKKTVNEFENLIESCKTLIKQGPYLRVKLQQTQRTALEAYTTFLEGLKAPSSHATAISKLMSASSTTGSSSSRITSSRDSETSFSSLTSEITRRVSQQTIVDNVDNRNKSSSGTSIYWRRMSRVADNVTWNLRLLTGQTELMTLLLSESNEWIKQAKESSQATGLLIKLDTSSTTDSQSSPNYSDKEQPTNELSIEIPLANQPMIPDTVTHSHHSIPTRHLPMSSELYMTDTNQLNHSTTKNLLSPLPENSYLNQVFVTTTEQSNLASLQKSTKSPVKHPNQYSFSTDIRLKSKLNETSFMSPNVMTSATVTTNTSANFTLTKSSINNATTTPPKTLPTPGIVSYPSGNLSKIRSRFNQAWKK</sequence>
<dbReference type="GO" id="GO:0032228">
    <property type="term" value="P:regulation of synaptic transmission, GABAergic"/>
    <property type="evidence" value="ECO:0007669"/>
    <property type="project" value="TreeGrafter"/>
</dbReference>
<feature type="compositionally biased region" description="Basic and acidic residues" evidence="5">
    <location>
        <begin position="50"/>
        <end position="61"/>
    </location>
</feature>
<dbReference type="Pfam" id="PF00168">
    <property type="entry name" value="C2"/>
    <property type="match status" value="1"/>
</dbReference>
<dbReference type="InterPro" id="IPR035892">
    <property type="entry name" value="C2_domain_sf"/>
</dbReference>
<dbReference type="InterPro" id="IPR000909">
    <property type="entry name" value="PLipase_C_PInositol-sp_X_dom"/>
</dbReference>
<dbReference type="SUPFAM" id="SSF49562">
    <property type="entry name" value="C2 domain (Calcium/lipid-binding domain, CaLB)"/>
    <property type="match status" value="1"/>
</dbReference>
<dbReference type="Pfam" id="PF09279">
    <property type="entry name" value="EF-hand_like"/>
    <property type="match status" value="1"/>
</dbReference>
<accession>A0A4Z2DSF6</accession>
<dbReference type="GO" id="GO:0048015">
    <property type="term" value="P:phosphatidylinositol-mediated signaling"/>
    <property type="evidence" value="ECO:0007669"/>
    <property type="project" value="TreeGrafter"/>
</dbReference>
<feature type="region of interest" description="Disordered" evidence="5">
    <location>
        <begin position="1266"/>
        <end position="1294"/>
    </location>
</feature>
<dbReference type="Gene3D" id="2.30.29.30">
    <property type="entry name" value="Pleckstrin-homology domain (PH domain)/Phosphotyrosine-binding domain (PTB)"/>
    <property type="match status" value="1"/>
</dbReference>
<dbReference type="SMART" id="SM00239">
    <property type="entry name" value="C2"/>
    <property type="match status" value="1"/>
</dbReference>
<dbReference type="InterPro" id="IPR017946">
    <property type="entry name" value="PLC-like_Pdiesterase_TIM-brl"/>
</dbReference>
<feature type="region of interest" description="Disordered" evidence="5">
    <location>
        <begin position="710"/>
        <end position="741"/>
    </location>
</feature>
<feature type="domain" description="PI-PLC Y-box" evidence="7">
    <location>
        <begin position="812"/>
        <end position="903"/>
    </location>
</feature>
<dbReference type="PROSITE" id="PS50004">
    <property type="entry name" value="C2"/>
    <property type="match status" value="1"/>
</dbReference>
<dbReference type="OrthoDB" id="269822at2759"/>
<dbReference type="InterPro" id="IPR000008">
    <property type="entry name" value="C2_dom"/>
</dbReference>
<dbReference type="InterPro" id="IPR001711">
    <property type="entry name" value="PLipase_C_Pinositol-sp_Y"/>
</dbReference>
<dbReference type="InterPro" id="IPR011992">
    <property type="entry name" value="EF-hand-dom_pair"/>
</dbReference>
<dbReference type="GO" id="GO:0051209">
    <property type="term" value="P:release of sequestered calcium ion into cytosol"/>
    <property type="evidence" value="ECO:0007669"/>
    <property type="project" value="TreeGrafter"/>
</dbReference>
<dbReference type="PROSITE" id="PS50007">
    <property type="entry name" value="PIPLC_X_DOMAIN"/>
    <property type="match status" value="1"/>
</dbReference>
<comment type="subcellular location">
    <subcellularLocation>
        <location evidence="1">Cytoplasm</location>
    </subcellularLocation>
</comment>
<dbReference type="PANTHER" id="PTHR10336:SF196">
    <property type="entry name" value="PHOSPHOINOSITIDE PHOSPHOLIPASE C"/>
    <property type="match status" value="1"/>
</dbReference>
<dbReference type="SUPFAM" id="SSF50729">
    <property type="entry name" value="PH domain-like"/>
    <property type="match status" value="1"/>
</dbReference>
<feature type="compositionally biased region" description="Polar residues" evidence="5">
    <location>
        <begin position="1"/>
        <end position="10"/>
    </location>
</feature>
<feature type="compositionally biased region" description="Low complexity" evidence="5">
    <location>
        <begin position="1367"/>
        <end position="1381"/>
    </location>
</feature>
<dbReference type="SMART" id="SM00149">
    <property type="entry name" value="PLCYc"/>
    <property type="match status" value="1"/>
</dbReference>
<feature type="region of interest" description="Disordered" evidence="5">
    <location>
        <begin position="766"/>
        <end position="787"/>
    </location>
</feature>
<evidence type="ECO:0000256" key="4">
    <source>
        <dbReference type="RuleBase" id="RU361133"/>
    </source>
</evidence>
<dbReference type="SUPFAM" id="SSF51695">
    <property type="entry name" value="PLC-like phosphodiesterases"/>
    <property type="match status" value="1"/>
</dbReference>
<dbReference type="InterPro" id="IPR011993">
    <property type="entry name" value="PH-like_dom_sf"/>
</dbReference>
<keyword evidence="3" id="KW-0807">Transducer</keyword>
<dbReference type="Proteomes" id="UP000311919">
    <property type="component" value="Unassembled WGS sequence"/>
</dbReference>
<keyword evidence="9" id="KW-1185">Reference proteome</keyword>
<dbReference type="SMART" id="SM00148">
    <property type="entry name" value="PLCXc"/>
    <property type="match status" value="1"/>
</dbReference>
<feature type="compositionally biased region" description="Polar residues" evidence="5">
    <location>
        <begin position="23"/>
        <end position="35"/>
    </location>
</feature>
<feature type="compositionally biased region" description="Low complexity" evidence="5">
    <location>
        <begin position="1476"/>
        <end position="1486"/>
    </location>
</feature>
<feature type="domain" description="C2" evidence="6">
    <location>
        <begin position="911"/>
        <end position="1041"/>
    </location>
</feature>
<comment type="caution">
    <text evidence="8">The sequence shown here is derived from an EMBL/GenBank/DDBJ whole genome shotgun (WGS) entry which is preliminary data.</text>
</comment>